<dbReference type="CDD" id="cd00200">
    <property type="entry name" value="WD40"/>
    <property type="match status" value="1"/>
</dbReference>
<keyword evidence="12" id="KW-0539">Nucleus</keyword>
<comment type="caution">
    <text evidence="21">The sequence shown here is derived from an EMBL/GenBank/DDBJ whole genome shotgun (WGS) entry which is preliminary data.</text>
</comment>
<comment type="subunit">
    <text evidence="15">Interacts specifically with the U3 small nucleolar RNA (U3 snoRNA). Binds a sub-fragment of the U3 snoRNA surrounding the B/C motif (3UBC). This association with the U3BC RNA is dependent on the binding of a protein called 15.5K to the box B/C motif. The association of the protein with the U3BC RNA was found to be also dependent on a conserved RNA structure that flanks the box B/C motif. Part of the small subunit (SSU) processome, composed of more than 70 proteins and the RNA chaperone small nucleolar RNA (snoRNA) U3.</text>
</comment>
<dbReference type="Proteomes" id="UP000494165">
    <property type="component" value="Unassembled WGS sequence"/>
</dbReference>
<keyword evidence="4" id="KW-1017">Isopeptide bond</keyword>
<evidence type="ECO:0000256" key="13">
    <source>
        <dbReference type="ARBA" id="ARBA00023274"/>
    </source>
</evidence>
<evidence type="ECO:0000256" key="9">
    <source>
        <dbReference type="ARBA" id="ARBA00022843"/>
    </source>
</evidence>
<evidence type="ECO:0000256" key="3">
    <source>
        <dbReference type="ARBA" id="ARBA00022481"/>
    </source>
</evidence>
<feature type="compositionally biased region" description="Basic residues" evidence="20">
    <location>
        <begin position="16"/>
        <end position="30"/>
    </location>
</feature>
<evidence type="ECO:0000256" key="5">
    <source>
        <dbReference type="ARBA" id="ARBA00022552"/>
    </source>
</evidence>
<evidence type="ECO:0000256" key="6">
    <source>
        <dbReference type="ARBA" id="ARBA00022553"/>
    </source>
</evidence>
<reference evidence="21 22" key="1">
    <citation type="submission" date="2020-04" db="EMBL/GenBank/DDBJ databases">
        <authorList>
            <person name="Alioto T."/>
            <person name="Alioto T."/>
            <person name="Gomez Garrido J."/>
        </authorList>
    </citation>
    <scope>NUCLEOTIDE SEQUENCE [LARGE SCALE GENOMIC DNA]</scope>
</reference>
<evidence type="ECO:0000256" key="11">
    <source>
        <dbReference type="ARBA" id="ARBA00022990"/>
    </source>
</evidence>
<evidence type="ECO:0000256" key="16">
    <source>
        <dbReference type="ARBA" id="ARBA00074377"/>
    </source>
</evidence>
<dbReference type="OrthoDB" id="189968at2759"/>
<comment type="function">
    <text evidence="14">Component of a nucleolar small nuclear ribonucleoprotein particle (snoRNP) thought to participate in the processing and modification of pre-ribosomal RNA (pre-rRNA). Part of the small subunit (SSU) processome, first precursor of the small eukaryotic ribosomal subunit. During the assembly of the SSU processome in the nucleolus, many ribosome biogenesis factors, an RNA chaperone and ribosomal proteins associate with the nascent pre-rRNA and work in concert to generate RNA folding, modifications, rearrangements and cleavage as well as targeted degradation of pre-ribosomal RNA by the RNA exosome.</text>
</comment>
<dbReference type="InterPro" id="IPR015943">
    <property type="entry name" value="WD40/YVTN_repeat-like_dom_sf"/>
</dbReference>
<sequence>MSFFIRGKHSVDPKKSSKPLKRKRIVKKSKKEADLEDQIATKKSKDDDDEEISSETDEDLPVQNGAAKEAEPDEEESETAQEKRLRLANKIIEGLTRKEQDKAGSTDIDREAIGKRIKDDLLEQAGKLRKNIADLYVGYNEEGIKKLRCKEHNSAITALSLSQDGNFLYSASKDCSIVKWSLTDFTKVKSIPGGRKGTENRHKGHTTTVNCIAVSSDNKFLASGDDRGQILIWDAEIFDLLKTFKHQSAVTGVVFRKGTHQLYSSSKDRSVKIWSLDEMTYIESLFGHQATVTSIDALSRERAITSGGRDNSLRIWKIVEESQLIYNGHKGSIDCVKLINEEYFLSCGDDGTLCLWGSMKKKPIAVIENAHGFNSENDQPYWVSSIAACLNTDLVASGSMDGNLKLWKCGEGFKNLTPLMSIPVVGFINAIAFTPDGSHVIVGLGQEHRLGRWWRMKEARNCIFVIPLVKNSTVIKD</sequence>
<feature type="repeat" description="WD" evidence="19">
    <location>
        <begin position="243"/>
        <end position="284"/>
    </location>
</feature>
<dbReference type="GO" id="GO:0006364">
    <property type="term" value="P:rRNA processing"/>
    <property type="evidence" value="ECO:0007669"/>
    <property type="project" value="UniProtKB-KW"/>
</dbReference>
<evidence type="ECO:0000313" key="22">
    <source>
        <dbReference type="Proteomes" id="UP000494165"/>
    </source>
</evidence>
<evidence type="ECO:0000256" key="10">
    <source>
        <dbReference type="ARBA" id="ARBA00022884"/>
    </source>
</evidence>
<dbReference type="PRINTS" id="PR00320">
    <property type="entry name" value="GPROTEINBRPT"/>
</dbReference>
<accession>A0A8S1CIH9</accession>
<feature type="compositionally biased region" description="Acidic residues" evidence="20">
    <location>
        <begin position="47"/>
        <end position="60"/>
    </location>
</feature>
<dbReference type="GO" id="GO:0032040">
    <property type="term" value="C:small-subunit processome"/>
    <property type="evidence" value="ECO:0007669"/>
    <property type="project" value="TreeGrafter"/>
</dbReference>
<keyword evidence="13" id="KW-0687">Ribonucleoprotein</keyword>
<keyword evidence="7 19" id="KW-0853">WD repeat</keyword>
<evidence type="ECO:0000256" key="1">
    <source>
        <dbReference type="ARBA" id="ARBA00004604"/>
    </source>
</evidence>
<evidence type="ECO:0000256" key="12">
    <source>
        <dbReference type="ARBA" id="ARBA00023242"/>
    </source>
</evidence>
<evidence type="ECO:0000256" key="8">
    <source>
        <dbReference type="ARBA" id="ARBA00022737"/>
    </source>
</evidence>
<evidence type="ECO:0000256" key="2">
    <source>
        <dbReference type="ARBA" id="ARBA00006777"/>
    </source>
</evidence>
<dbReference type="PROSITE" id="PS50294">
    <property type="entry name" value="WD_REPEATS_REGION"/>
    <property type="match status" value="4"/>
</dbReference>
<dbReference type="InterPro" id="IPR001680">
    <property type="entry name" value="WD40_rpt"/>
</dbReference>
<organism evidence="21 22">
    <name type="scientific">Cloeon dipterum</name>
    <dbReference type="NCBI Taxonomy" id="197152"/>
    <lineage>
        <taxon>Eukaryota</taxon>
        <taxon>Metazoa</taxon>
        <taxon>Ecdysozoa</taxon>
        <taxon>Arthropoda</taxon>
        <taxon>Hexapoda</taxon>
        <taxon>Insecta</taxon>
        <taxon>Pterygota</taxon>
        <taxon>Palaeoptera</taxon>
        <taxon>Ephemeroptera</taxon>
        <taxon>Pisciforma</taxon>
        <taxon>Baetidae</taxon>
        <taxon>Cloeon</taxon>
    </lineage>
</organism>
<keyword evidence="3" id="KW-0488">Methylation</keyword>
<feature type="repeat" description="WD" evidence="19">
    <location>
        <begin position="149"/>
        <end position="190"/>
    </location>
</feature>
<evidence type="ECO:0000256" key="4">
    <source>
        <dbReference type="ARBA" id="ARBA00022499"/>
    </source>
</evidence>
<dbReference type="GO" id="GO:0034511">
    <property type="term" value="F:U3 snoRNA binding"/>
    <property type="evidence" value="ECO:0007669"/>
    <property type="project" value="InterPro"/>
</dbReference>
<comment type="subcellular location">
    <subcellularLocation>
        <location evidence="1">Nucleus</location>
        <location evidence="1">Nucleolus</location>
    </subcellularLocation>
</comment>
<feature type="repeat" description="WD" evidence="19">
    <location>
        <begin position="285"/>
        <end position="326"/>
    </location>
</feature>
<keyword evidence="6" id="KW-0597">Phosphoprotein</keyword>
<evidence type="ECO:0000313" key="21">
    <source>
        <dbReference type="EMBL" id="CAB3368616.1"/>
    </source>
</evidence>
<dbReference type="SMART" id="SM00320">
    <property type="entry name" value="WD40"/>
    <property type="match status" value="7"/>
</dbReference>
<comment type="similarity">
    <text evidence="2">Belongs to the WD repeat RRP9 family.</text>
</comment>
<keyword evidence="5" id="KW-0698">rRNA processing</keyword>
<evidence type="ECO:0000256" key="15">
    <source>
        <dbReference type="ARBA" id="ARBA00065513"/>
    </source>
</evidence>
<proteinExistence type="inferred from homology"/>
<dbReference type="EMBL" id="CADEPI010000038">
    <property type="protein sequence ID" value="CAB3368616.1"/>
    <property type="molecule type" value="Genomic_DNA"/>
</dbReference>
<dbReference type="Pfam" id="PF00400">
    <property type="entry name" value="WD40"/>
    <property type="match status" value="6"/>
</dbReference>
<evidence type="ECO:0000256" key="17">
    <source>
        <dbReference type="ARBA" id="ARBA00076054"/>
    </source>
</evidence>
<protein>
    <recommendedName>
        <fullName evidence="16">U3 small nucleolar RNA-interacting protein 2</fullName>
    </recommendedName>
    <alternativeName>
        <fullName evidence="18">RRP9 homolog</fullName>
    </alternativeName>
    <alternativeName>
        <fullName evidence="17">U3 small nucleolar ribonucleoprotein-associated 55 kDa protein</fullName>
    </alternativeName>
</protein>
<dbReference type="AlphaFoldDB" id="A0A8S1CIH9"/>
<feature type="repeat" description="WD" evidence="19">
    <location>
        <begin position="326"/>
        <end position="356"/>
    </location>
</feature>
<dbReference type="InterPro" id="IPR020472">
    <property type="entry name" value="WD40_PAC1"/>
</dbReference>
<dbReference type="PANTHER" id="PTHR19865:SF0">
    <property type="entry name" value="U3 SMALL NUCLEOLAR RNA-INTERACTING PROTEIN 2"/>
    <property type="match status" value="1"/>
</dbReference>
<dbReference type="PANTHER" id="PTHR19865">
    <property type="entry name" value="U3 SMALL NUCLEOLAR RNA INTERACTING PROTEIN 2"/>
    <property type="match status" value="1"/>
</dbReference>
<name>A0A8S1CIH9_9INSE</name>
<dbReference type="FunFam" id="2.130.10.10:FF:000143">
    <property type="entry name" value="U3 small nucleolar RNA-interacting protein 2 isoform X2"/>
    <property type="match status" value="1"/>
</dbReference>
<keyword evidence="11" id="KW-0007">Acetylation</keyword>
<keyword evidence="10" id="KW-0694">RNA-binding</keyword>
<keyword evidence="22" id="KW-1185">Reference proteome</keyword>
<keyword evidence="9" id="KW-0832">Ubl conjugation</keyword>
<feature type="repeat" description="WD" evidence="19">
    <location>
        <begin position="202"/>
        <end position="243"/>
    </location>
</feature>
<feature type="region of interest" description="Disordered" evidence="20">
    <location>
        <begin position="1"/>
        <end position="82"/>
    </location>
</feature>
<evidence type="ECO:0000256" key="20">
    <source>
        <dbReference type="SAM" id="MobiDB-lite"/>
    </source>
</evidence>
<dbReference type="SUPFAM" id="SSF50978">
    <property type="entry name" value="WD40 repeat-like"/>
    <property type="match status" value="1"/>
</dbReference>
<dbReference type="InterPro" id="IPR036322">
    <property type="entry name" value="WD40_repeat_dom_sf"/>
</dbReference>
<evidence type="ECO:0000256" key="18">
    <source>
        <dbReference type="ARBA" id="ARBA00077445"/>
    </source>
</evidence>
<keyword evidence="8" id="KW-0677">Repeat</keyword>
<evidence type="ECO:0000256" key="7">
    <source>
        <dbReference type="ARBA" id="ARBA00022574"/>
    </source>
</evidence>
<evidence type="ECO:0000256" key="14">
    <source>
        <dbReference type="ARBA" id="ARBA00055322"/>
    </source>
</evidence>
<dbReference type="InterPro" id="IPR039241">
    <property type="entry name" value="Rrp9-like"/>
</dbReference>
<evidence type="ECO:0000256" key="19">
    <source>
        <dbReference type="PROSITE-ProRule" id="PRU00221"/>
    </source>
</evidence>
<dbReference type="PROSITE" id="PS50082">
    <property type="entry name" value="WD_REPEATS_2"/>
    <property type="match status" value="5"/>
</dbReference>
<dbReference type="Gene3D" id="2.130.10.10">
    <property type="entry name" value="YVTN repeat-like/Quinoprotein amine dehydrogenase"/>
    <property type="match status" value="1"/>
</dbReference>
<gene>
    <name evidence="21" type="ORF">CLODIP_2_CD07226</name>
</gene>